<dbReference type="Gene3D" id="3.10.310.10">
    <property type="entry name" value="Diaminopimelate Epimerase, Chain A, domain 1"/>
    <property type="match status" value="2"/>
</dbReference>
<evidence type="ECO:0000256" key="1">
    <source>
        <dbReference type="ARBA" id="ARBA00007673"/>
    </source>
</evidence>
<reference evidence="4 7" key="2">
    <citation type="submission" date="2018-07" db="EMBL/GenBank/DDBJ databases">
        <title>Genome sequences of Haloplanus aerogenes JCM 16430T.</title>
        <authorList>
            <person name="Kim Y.B."/>
            <person name="Roh S.W."/>
        </authorList>
    </citation>
    <scope>NUCLEOTIDE SEQUENCE [LARGE SCALE GENOMIC DNA]</scope>
    <source>
        <strain evidence="4 7">JCM 16430</strain>
    </source>
</reference>
<dbReference type="EMBL" id="REFS01000001">
    <property type="protein sequence ID" value="RMB25040.1"/>
    <property type="molecule type" value="Genomic_DNA"/>
</dbReference>
<dbReference type="AlphaFoldDB" id="A0A3M0EA09"/>
<dbReference type="Proteomes" id="UP000277326">
    <property type="component" value="Unassembled WGS sequence"/>
</dbReference>
<reference evidence="5" key="3">
    <citation type="submission" date="2018-10" db="EMBL/GenBank/DDBJ databases">
        <authorList>
            <person name="Whitman W."/>
            <person name="Huntemann M."/>
            <person name="Clum A."/>
            <person name="Pillay M."/>
            <person name="Palaniappan K."/>
            <person name="Varghese N."/>
            <person name="Mikhailova N."/>
            <person name="Stamatis D."/>
            <person name="Reddy T."/>
            <person name="Daum C."/>
            <person name="Shapiro N."/>
            <person name="Ivanova N."/>
            <person name="Kyrpides N."/>
            <person name="Woyke T."/>
        </authorList>
    </citation>
    <scope>NUCLEOTIDE SEQUENCE</scope>
    <source>
        <strain evidence="5">CGMCC 1.10124</strain>
    </source>
</reference>
<accession>A0A3M0EA09</accession>
<dbReference type="Pfam" id="PF04303">
    <property type="entry name" value="PrpF"/>
    <property type="match status" value="1"/>
</dbReference>
<evidence type="ECO:0000313" key="6">
    <source>
        <dbReference type="Proteomes" id="UP000277326"/>
    </source>
</evidence>
<organism evidence="5 6">
    <name type="scientific">Haloplanus aerogenes</name>
    <dbReference type="NCBI Taxonomy" id="660522"/>
    <lineage>
        <taxon>Archaea</taxon>
        <taxon>Methanobacteriati</taxon>
        <taxon>Methanobacteriota</taxon>
        <taxon>Stenosarchaea group</taxon>
        <taxon>Halobacteria</taxon>
        <taxon>Halobacteriales</taxon>
        <taxon>Haloferacaceae</taxon>
        <taxon>Haloplanus</taxon>
    </lineage>
</organism>
<dbReference type="PANTHER" id="PTHR43709">
    <property type="entry name" value="ACONITATE ISOMERASE-RELATED"/>
    <property type="match status" value="1"/>
</dbReference>
<feature type="region of interest" description="Disordered" evidence="3">
    <location>
        <begin position="334"/>
        <end position="354"/>
    </location>
</feature>
<dbReference type="GO" id="GO:0016853">
    <property type="term" value="F:isomerase activity"/>
    <property type="evidence" value="ECO:0007669"/>
    <property type="project" value="UniProtKB-KW"/>
</dbReference>
<gene>
    <name evidence="5" type="ORF">ATH50_0123</name>
    <name evidence="4" type="ORF">DU502_08095</name>
</gene>
<name>A0A3M0EA09_9EURY</name>
<evidence type="ECO:0000313" key="7">
    <source>
        <dbReference type="Proteomes" id="UP000282007"/>
    </source>
</evidence>
<keyword evidence="2" id="KW-0413">Isomerase</keyword>
<proteinExistence type="inferred from homology"/>
<evidence type="ECO:0000313" key="5">
    <source>
        <dbReference type="EMBL" id="RMB25040.1"/>
    </source>
</evidence>
<dbReference type="SUPFAM" id="SSF54506">
    <property type="entry name" value="Diaminopimelate epimerase-like"/>
    <property type="match status" value="2"/>
</dbReference>
<dbReference type="EMBL" id="CP034145">
    <property type="protein sequence ID" value="AZH25343.1"/>
    <property type="molecule type" value="Genomic_DNA"/>
</dbReference>
<comment type="similarity">
    <text evidence="1">Belongs to the PrpF family.</text>
</comment>
<dbReference type="RefSeq" id="WP_121918882.1">
    <property type="nucleotide sequence ID" value="NZ_CP034145.1"/>
</dbReference>
<keyword evidence="7" id="KW-1185">Reference proteome</keyword>
<reference evidence="5 6" key="1">
    <citation type="journal article" date="2015" name="Stand. Genomic Sci.">
        <title>Genomic Encyclopedia of Bacterial and Archaeal Type Strains, Phase III: the genomes of soil and plant-associated and newly described type strains.</title>
        <authorList>
            <person name="Whitman W.B."/>
            <person name="Woyke T."/>
            <person name="Klenk H.P."/>
            <person name="Zhou Y."/>
            <person name="Lilburn T.G."/>
            <person name="Beck B.J."/>
            <person name="De Vos P."/>
            <person name="Vandamme P."/>
            <person name="Eisen J.A."/>
            <person name="Garrity G."/>
            <person name="Hugenholtz P."/>
            <person name="Kyrpides N.C."/>
        </authorList>
    </citation>
    <scope>NUCLEOTIDE SEQUENCE [LARGE SCALE GENOMIC DNA]</scope>
    <source>
        <strain evidence="5 6">CGMCC 1.10124</strain>
    </source>
</reference>
<protein>
    <submittedName>
        <fullName evidence="4">PrpF protein</fullName>
    </submittedName>
</protein>
<evidence type="ECO:0000256" key="3">
    <source>
        <dbReference type="SAM" id="MobiDB-lite"/>
    </source>
</evidence>
<evidence type="ECO:0000256" key="2">
    <source>
        <dbReference type="ARBA" id="ARBA00023235"/>
    </source>
</evidence>
<dbReference type="GeneID" id="38471239"/>
<dbReference type="InterPro" id="IPR007400">
    <property type="entry name" value="PrpF-like"/>
</dbReference>
<dbReference type="OrthoDB" id="201336at2157"/>
<evidence type="ECO:0000313" key="4">
    <source>
        <dbReference type="EMBL" id="AZH25343.1"/>
    </source>
</evidence>
<dbReference type="KEGG" id="haer:DU502_08095"/>
<sequence>MSDQRSLHCAIVRGGTSKGVFVRESELPTTNRDEVVLSLFGSPDPRQIDGLGGATSTTSKLMVVGPAAEGVDADVSYTFGQVAVDKPVIDWSGNCGNLTSAIGAFAVDEGLVDVPADADAVDLHLHNTNTDAHIDQRVPLADGSAATEGDFEIHGVPGSGARVDTTFLDPEGSLTDGLFPLGGPTIERTTDGRTLELTVLDVTTPIAFVRAADLGLTATETPDDIDTDPALLDELEAIRAAICAELGFVDDPADAATESPGYPKLVFVAPPADYETSDGRTVAGEEIDLLARYMAMGKLHPVYAVTGVACTSVAARLPGTVVAEVADVDDEGTVTLGHPRGAMSATPSVRTDPPAVDGVTVYRTQRRLMDGTGYY</sequence>
<dbReference type="PANTHER" id="PTHR43709:SF2">
    <property type="entry name" value="DUF453 DOMAIN PROTEIN (AFU_ORTHOLOGUE AFUA_6G00360)"/>
    <property type="match status" value="1"/>
</dbReference>
<dbReference type="Proteomes" id="UP000282007">
    <property type="component" value="Chromosome"/>
</dbReference>